<evidence type="ECO:0000256" key="11">
    <source>
        <dbReference type="ARBA" id="ARBA00022843"/>
    </source>
</evidence>
<feature type="transmembrane region" description="Helical" evidence="21">
    <location>
        <begin position="364"/>
        <end position="381"/>
    </location>
</feature>
<keyword evidence="8 22" id="KW-0732">Signal</keyword>
<dbReference type="GO" id="GO:0005385">
    <property type="term" value="F:zinc ion transmembrane transporter activity"/>
    <property type="evidence" value="ECO:0007669"/>
    <property type="project" value="TreeGrafter"/>
</dbReference>
<evidence type="ECO:0000256" key="22">
    <source>
        <dbReference type="SAM" id="SignalP"/>
    </source>
</evidence>
<evidence type="ECO:0000256" key="16">
    <source>
        <dbReference type="ARBA" id="ARBA00034634"/>
    </source>
</evidence>
<evidence type="ECO:0000256" key="20">
    <source>
        <dbReference type="ARBA" id="ARBA00055808"/>
    </source>
</evidence>
<dbReference type="GO" id="GO:0055038">
    <property type="term" value="C:recycling endosome membrane"/>
    <property type="evidence" value="ECO:0007669"/>
    <property type="project" value="UniProtKB-SubCell"/>
</dbReference>
<gene>
    <name evidence="25" type="primary">slc39a4</name>
</gene>
<feature type="transmembrane region" description="Helical" evidence="21">
    <location>
        <begin position="293"/>
        <end position="315"/>
    </location>
</feature>
<evidence type="ECO:0000259" key="23">
    <source>
        <dbReference type="Pfam" id="PF18292"/>
    </source>
</evidence>
<comment type="similarity">
    <text evidence="3">Belongs to the ZIP transporter (TC 2.A.5) family.</text>
</comment>
<dbReference type="PANTHER" id="PTHR12191:SF21">
    <property type="entry name" value="ZINC TRANSPORTER ZIP4"/>
    <property type="match status" value="1"/>
</dbReference>
<feature type="signal peptide" evidence="22">
    <location>
        <begin position="1"/>
        <end position="23"/>
    </location>
</feature>
<sequence length="519" mass="56937">MFSSGLFLLPLFWGLFGSVPASAGGDGAYVDAVEDTVFPGQDFLTWQSLGSVFNTLQKRVQCAEVSCGKVSFMNPSGSSQSCSEFFDVAAGYVLYLASPGRVCTAVRQGRWKEETKHFLGQFTHQDHHGYQRLDVRGLEALLQELRNHYVPVQCESCVGAADIETEVNESSPDMGMEAGAVFGRVLHHALQGRCFVNQSLPEETFFLDYILEHLGLTSRLGSEDCFGFSQHCFSAEELILIFGLADNSSASASLGRSDLARLSPAFVQQILSGACVDTAQEAKADGLSKADRYIYATIANVLITLTSMLGIFLLLCTSCTSVFQLCIYFCISLAVGSLTGDALLHLLCAIFHHEGHDHEETPDYIHKMLVLLAGVYFFYLMETVFSLMTHKNNQHHHGVRKTVPLSVQLSPSHGRDFAILLHSGMSVRKALLFNIGSAMTSFVGLYIGLSVATDLAAKQWIAAITAGLFLYVGLVDMLPTMIHINNKRPWLMFLLQNVGLLCGWGILLLLSLYEESISF</sequence>
<feature type="chain" id="PRO_5025592471" description="Zinc transporter ZIP4" evidence="22">
    <location>
        <begin position="24"/>
        <end position="519"/>
    </location>
</feature>
<keyword evidence="26" id="KW-1185">Reference proteome</keyword>
<evidence type="ECO:0000256" key="4">
    <source>
        <dbReference type="ARBA" id="ARBA00022448"/>
    </source>
</evidence>
<keyword evidence="6 21" id="KW-0812">Transmembrane</keyword>
<dbReference type="GO" id="GO:0046872">
    <property type="term" value="F:metal ion binding"/>
    <property type="evidence" value="ECO:0007669"/>
    <property type="project" value="UniProtKB-KW"/>
</dbReference>
<proteinExistence type="inferred from homology"/>
<name>A0A665T8C7_ECHNA</name>
<evidence type="ECO:0000259" key="24">
    <source>
        <dbReference type="Pfam" id="PF21116"/>
    </source>
</evidence>
<evidence type="ECO:0000313" key="26">
    <source>
        <dbReference type="Proteomes" id="UP000472264"/>
    </source>
</evidence>
<evidence type="ECO:0000256" key="3">
    <source>
        <dbReference type="ARBA" id="ARBA00006939"/>
    </source>
</evidence>
<feature type="transmembrane region" description="Helical" evidence="21">
    <location>
        <begin position="327"/>
        <end position="352"/>
    </location>
</feature>
<evidence type="ECO:0000256" key="2">
    <source>
        <dbReference type="ARBA" id="ARBA00004424"/>
    </source>
</evidence>
<dbReference type="InterPro" id="IPR041137">
    <property type="entry name" value="ZIP4_N"/>
</dbReference>
<dbReference type="Ensembl" id="ENSENLT00000006316.1">
    <property type="protein sequence ID" value="ENSENLP00000006034.1"/>
    <property type="gene ID" value="ENSENLG00000002902.1"/>
</dbReference>
<evidence type="ECO:0000256" key="15">
    <source>
        <dbReference type="ARBA" id="ARBA00023136"/>
    </source>
</evidence>
<dbReference type="GO" id="GO:0140410">
    <property type="term" value="F:monoatomic cation:bicarbonate symporter activity"/>
    <property type="evidence" value="ECO:0007669"/>
    <property type="project" value="TreeGrafter"/>
</dbReference>
<evidence type="ECO:0000256" key="10">
    <source>
        <dbReference type="ARBA" id="ARBA00022833"/>
    </source>
</evidence>
<reference evidence="25" key="2">
    <citation type="submission" date="2025-08" db="UniProtKB">
        <authorList>
            <consortium name="Ensembl"/>
        </authorList>
    </citation>
    <scope>IDENTIFICATION</scope>
</reference>
<dbReference type="InterPro" id="IPR003689">
    <property type="entry name" value="ZIP"/>
</dbReference>
<keyword evidence="15 21" id="KW-0472">Membrane</keyword>
<reference evidence="25" key="1">
    <citation type="submission" date="2021-04" db="EMBL/GenBank/DDBJ databases">
        <authorList>
            <consortium name="Wellcome Sanger Institute Data Sharing"/>
        </authorList>
    </citation>
    <scope>NUCLEOTIDE SEQUENCE [LARGE SCALE GENOMIC DNA]</scope>
</reference>
<accession>A0A665T8C7</accession>
<comment type="function">
    <text evidence="20">Selective transporter that mediates the uptake of Zn(2+). Plays an essential role for dietary zinc uptake from small intestine. The Zn(2+) uniporter activity is regulated by zinc availability. Also exhibits polyspecific binding and transport of Cu(2+), Cd(2+) and possibly Ni(2+) but at higher concentrations.</text>
</comment>
<evidence type="ECO:0000256" key="12">
    <source>
        <dbReference type="ARBA" id="ARBA00022906"/>
    </source>
</evidence>
<organism evidence="25 26">
    <name type="scientific">Echeneis naucrates</name>
    <name type="common">Live sharksucker</name>
    <dbReference type="NCBI Taxonomy" id="173247"/>
    <lineage>
        <taxon>Eukaryota</taxon>
        <taxon>Metazoa</taxon>
        <taxon>Chordata</taxon>
        <taxon>Craniata</taxon>
        <taxon>Vertebrata</taxon>
        <taxon>Euteleostomi</taxon>
        <taxon>Actinopterygii</taxon>
        <taxon>Neopterygii</taxon>
        <taxon>Teleostei</taxon>
        <taxon>Neoteleostei</taxon>
        <taxon>Acanthomorphata</taxon>
        <taxon>Carangaria</taxon>
        <taxon>Carangiformes</taxon>
        <taxon>Echeneidae</taxon>
        <taxon>Echeneis</taxon>
    </lineage>
</organism>
<evidence type="ECO:0000256" key="5">
    <source>
        <dbReference type="ARBA" id="ARBA00022475"/>
    </source>
</evidence>
<dbReference type="InterPro" id="IPR049406">
    <property type="entry name" value="ZIP4_12_EF-hand"/>
</dbReference>
<dbReference type="GO" id="GO:0030003">
    <property type="term" value="P:intracellular monoatomic cation homeostasis"/>
    <property type="evidence" value="ECO:0007669"/>
    <property type="project" value="TreeGrafter"/>
</dbReference>
<feature type="transmembrane region" description="Helical" evidence="21">
    <location>
        <begin position="490"/>
        <end position="513"/>
    </location>
</feature>
<keyword evidence="13 21" id="KW-1133">Transmembrane helix</keyword>
<evidence type="ECO:0000256" key="21">
    <source>
        <dbReference type="SAM" id="Phobius"/>
    </source>
</evidence>
<dbReference type="Proteomes" id="UP000472264">
    <property type="component" value="Chromosome 11"/>
</dbReference>
<keyword evidence="14" id="KW-0406">Ion transport</keyword>
<evidence type="ECO:0000256" key="7">
    <source>
        <dbReference type="ARBA" id="ARBA00022723"/>
    </source>
</evidence>
<evidence type="ECO:0000256" key="19">
    <source>
        <dbReference type="ARBA" id="ARBA00042777"/>
    </source>
</evidence>
<dbReference type="AlphaFoldDB" id="A0A665T8C7"/>
<evidence type="ECO:0000256" key="6">
    <source>
        <dbReference type="ARBA" id="ARBA00022692"/>
    </source>
</evidence>
<keyword evidence="5" id="KW-1003">Cell membrane</keyword>
<dbReference type="InterPro" id="IPR050799">
    <property type="entry name" value="ZIP_Transporter"/>
</dbReference>
<dbReference type="GO" id="GO:0071578">
    <property type="term" value="P:zinc ion import across plasma membrane"/>
    <property type="evidence" value="ECO:0007669"/>
    <property type="project" value="TreeGrafter"/>
</dbReference>
<dbReference type="Pfam" id="PF21116">
    <property type="entry name" value="EF-hand_Zip"/>
    <property type="match status" value="1"/>
</dbReference>
<evidence type="ECO:0000256" key="13">
    <source>
        <dbReference type="ARBA" id="ARBA00022989"/>
    </source>
</evidence>
<evidence type="ECO:0000256" key="8">
    <source>
        <dbReference type="ARBA" id="ARBA00022729"/>
    </source>
</evidence>
<keyword evidence="10" id="KW-0862">Zinc</keyword>
<keyword evidence="12" id="KW-0864">Zinc transport</keyword>
<dbReference type="GO" id="GO:0016324">
    <property type="term" value="C:apical plasma membrane"/>
    <property type="evidence" value="ECO:0007669"/>
    <property type="project" value="UniProtKB-SubCell"/>
</dbReference>
<keyword evidence="4" id="KW-0813">Transport</keyword>
<evidence type="ECO:0000256" key="18">
    <source>
        <dbReference type="ARBA" id="ARBA00041703"/>
    </source>
</evidence>
<evidence type="ECO:0000256" key="17">
    <source>
        <dbReference type="ARBA" id="ARBA00039394"/>
    </source>
</evidence>
<dbReference type="Pfam" id="PF02535">
    <property type="entry name" value="Zip"/>
    <property type="match status" value="2"/>
</dbReference>
<dbReference type="Pfam" id="PF18292">
    <property type="entry name" value="ZIP4_domain"/>
    <property type="match status" value="1"/>
</dbReference>
<dbReference type="PANTHER" id="PTHR12191">
    <property type="entry name" value="SOLUTE CARRIER FAMILY 39"/>
    <property type="match status" value="1"/>
</dbReference>
<feature type="domain" description="Zinc transporter ZIP4 N-terminal" evidence="23">
    <location>
        <begin position="51"/>
        <end position="195"/>
    </location>
</feature>
<keyword evidence="11" id="KW-0832">Ubl conjugation</keyword>
<comment type="subcellular location">
    <subcellularLocation>
        <location evidence="2">Apical cell membrane</location>
        <topology evidence="2">Multi-pass membrane protein</topology>
    </subcellularLocation>
    <subcellularLocation>
        <location evidence="1">Recycling endosome membrane</location>
        <topology evidence="1">Multi-pass membrane protein</topology>
    </subcellularLocation>
</comment>
<feature type="transmembrane region" description="Helical" evidence="21">
    <location>
        <begin position="431"/>
        <end position="453"/>
    </location>
</feature>
<evidence type="ECO:0000256" key="14">
    <source>
        <dbReference type="ARBA" id="ARBA00023065"/>
    </source>
</evidence>
<feature type="transmembrane region" description="Helical" evidence="21">
    <location>
        <begin position="459"/>
        <end position="478"/>
    </location>
</feature>
<keyword evidence="7" id="KW-0479">Metal-binding</keyword>
<reference evidence="25" key="3">
    <citation type="submission" date="2025-09" db="UniProtKB">
        <authorList>
            <consortium name="Ensembl"/>
        </authorList>
    </citation>
    <scope>IDENTIFICATION</scope>
</reference>
<keyword evidence="9" id="KW-0967">Endosome</keyword>
<evidence type="ECO:0000313" key="25">
    <source>
        <dbReference type="Ensembl" id="ENSENLP00000006034.1"/>
    </source>
</evidence>
<feature type="domain" description="Zinc transporter ZIP4/12 EF-hand" evidence="24">
    <location>
        <begin position="229"/>
        <end position="274"/>
    </location>
</feature>
<evidence type="ECO:0000256" key="9">
    <source>
        <dbReference type="ARBA" id="ARBA00022753"/>
    </source>
</evidence>
<protein>
    <recommendedName>
        <fullName evidence="17">Zinc transporter ZIP4</fullName>
    </recommendedName>
    <alternativeName>
        <fullName evidence="19">Solute carrier family 39 member 4</fullName>
    </alternativeName>
    <alternativeName>
        <fullName evidence="18">Zrt- and Irt-like protein 4</fullName>
    </alternativeName>
</protein>
<comment type="catalytic activity">
    <reaction evidence="16">
        <text>Zn(2+)(in) = Zn(2+)(out)</text>
        <dbReference type="Rhea" id="RHEA:29351"/>
        <dbReference type="ChEBI" id="CHEBI:29105"/>
    </reaction>
</comment>
<evidence type="ECO:0000256" key="1">
    <source>
        <dbReference type="ARBA" id="ARBA00004195"/>
    </source>
</evidence>